<evidence type="ECO:0000313" key="6">
    <source>
        <dbReference type="EMBL" id="KAK9772342.1"/>
    </source>
</evidence>
<evidence type="ECO:0000256" key="2">
    <source>
        <dbReference type="ARBA" id="ARBA00022827"/>
    </source>
</evidence>
<feature type="transmembrane region" description="Helical" evidence="5">
    <location>
        <begin position="596"/>
        <end position="614"/>
    </location>
</feature>
<feature type="region of interest" description="Disordered" evidence="4">
    <location>
        <begin position="417"/>
        <end position="444"/>
    </location>
</feature>
<keyword evidence="5" id="KW-0812">Transmembrane</keyword>
<dbReference type="PANTHER" id="PTHR23023">
    <property type="entry name" value="DIMETHYLANILINE MONOOXYGENASE"/>
    <property type="match status" value="1"/>
</dbReference>
<dbReference type="InterPro" id="IPR050346">
    <property type="entry name" value="FMO-like"/>
</dbReference>
<name>A0ABR2XF57_9PEZI</name>
<evidence type="ECO:0000256" key="5">
    <source>
        <dbReference type="SAM" id="Phobius"/>
    </source>
</evidence>
<comment type="caution">
    <text evidence="6">The sequence shown here is derived from an EMBL/GenBank/DDBJ whole genome shotgun (WGS) entry which is preliminary data.</text>
</comment>
<keyword evidence="7" id="KW-1185">Reference proteome</keyword>
<keyword evidence="5" id="KW-0472">Membrane</keyword>
<keyword evidence="1" id="KW-0285">Flavoprotein</keyword>
<keyword evidence="3" id="KW-0560">Oxidoreductase</keyword>
<proteinExistence type="predicted"/>
<sequence length="623" mass="68920">MEAEKFDVVVVGTGWNGLICAKTYLELSPTANLVLIDEGSSIGGVWSTERIYPTLYAQIKYGQFEYSCYPMRREGITTDGYISGETINKYLNEFAHKFDLIRRTRLQTRVHEVVRIPGSGWRLQIEGVGKRAVECEKLIYASGATSHAVIPSWPKSPDFDVPTIHSHDTGKHLNELANIQRAIVVGAAKSAFDTVFLLLDAGKQVDWVIREDGSGPVALMPPTLGGLVNTMEISATRWLAVLGASIMNTQGSGYKFVHRTRLGRMLTWQFWRILNLVADRHAGYSKSPNAAKLRPIPNGEGVFWATAGLGAASVPDYWKVFHAGDCTVHRTEIKSLAKNAVHLANGAHLQTDYIILCTGFDKSYHPFGPELQRECGLSPPQDSSDRKKWGRLEAQAEETVDKLLPVLRRPPLDVRGLTTINSDSTSESLGGGEKPEAPSHGPSRHYRRLIVPGLAAQGDRSIIFPGFIHSIYTPLVSETQALWGCAFLLGLHDAPTRSEMEKEVALWNVWTRKRYPAQGQKHAYAIYDFLSYIDTLLGDLGINTRRDPNPFTNFFMPVYPRAYRGLVGEFWQAHARKRDGKHAADTAQTSAHARRSTVAGVLALAVFALLFVAISPGSSKLLV</sequence>
<keyword evidence="5" id="KW-1133">Transmembrane helix</keyword>
<dbReference type="Gene3D" id="3.50.50.60">
    <property type="entry name" value="FAD/NAD(P)-binding domain"/>
    <property type="match status" value="1"/>
</dbReference>
<gene>
    <name evidence="6" type="ORF">SCAR479_11042</name>
</gene>
<dbReference type="GO" id="GO:0004497">
    <property type="term" value="F:monooxygenase activity"/>
    <property type="evidence" value="ECO:0007669"/>
    <property type="project" value="UniProtKB-KW"/>
</dbReference>
<keyword evidence="6" id="KW-0503">Monooxygenase</keyword>
<organism evidence="6 7">
    <name type="scientific">Seiridium cardinale</name>
    <dbReference type="NCBI Taxonomy" id="138064"/>
    <lineage>
        <taxon>Eukaryota</taxon>
        <taxon>Fungi</taxon>
        <taxon>Dikarya</taxon>
        <taxon>Ascomycota</taxon>
        <taxon>Pezizomycotina</taxon>
        <taxon>Sordariomycetes</taxon>
        <taxon>Xylariomycetidae</taxon>
        <taxon>Amphisphaeriales</taxon>
        <taxon>Sporocadaceae</taxon>
        <taxon>Seiridium</taxon>
    </lineage>
</organism>
<dbReference type="InterPro" id="IPR036188">
    <property type="entry name" value="FAD/NAD-bd_sf"/>
</dbReference>
<dbReference type="SUPFAM" id="SSF51905">
    <property type="entry name" value="FAD/NAD(P)-binding domain"/>
    <property type="match status" value="2"/>
</dbReference>
<evidence type="ECO:0000256" key="3">
    <source>
        <dbReference type="ARBA" id="ARBA00023002"/>
    </source>
</evidence>
<dbReference type="EMBL" id="JARVKM010000063">
    <property type="protein sequence ID" value="KAK9772342.1"/>
    <property type="molecule type" value="Genomic_DNA"/>
</dbReference>
<accession>A0ABR2XF57</accession>
<evidence type="ECO:0000313" key="7">
    <source>
        <dbReference type="Proteomes" id="UP001465668"/>
    </source>
</evidence>
<protein>
    <submittedName>
        <fullName evidence="6">FAD-dependent monooxygenase DEP4</fullName>
    </submittedName>
</protein>
<keyword evidence="2" id="KW-0274">FAD</keyword>
<evidence type="ECO:0000256" key="4">
    <source>
        <dbReference type="SAM" id="MobiDB-lite"/>
    </source>
</evidence>
<reference evidence="6 7" key="1">
    <citation type="submission" date="2024-02" db="EMBL/GenBank/DDBJ databases">
        <title>First draft genome assembly of two strains of Seiridium cardinale.</title>
        <authorList>
            <person name="Emiliani G."/>
            <person name="Scali E."/>
        </authorList>
    </citation>
    <scope>NUCLEOTIDE SEQUENCE [LARGE SCALE GENOMIC DNA]</scope>
    <source>
        <strain evidence="6 7">BM-138-000479</strain>
    </source>
</reference>
<feature type="compositionally biased region" description="Polar residues" evidence="4">
    <location>
        <begin position="418"/>
        <end position="428"/>
    </location>
</feature>
<dbReference type="Pfam" id="PF13738">
    <property type="entry name" value="Pyr_redox_3"/>
    <property type="match status" value="1"/>
</dbReference>
<dbReference type="Proteomes" id="UP001465668">
    <property type="component" value="Unassembled WGS sequence"/>
</dbReference>
<evidence type="ECO:0000256" key="1">
    <source>
        <dbReference type="ARBA" id="ARBA00022630"/>
    </source>
</evidence>